<dbReference type="InterPro" id="IPR052019">
    <property type="entry name" value="F420H2_bilvrd_red/Heme_oxyg"/>
</dbReference>
<dbReference type="EMBL" id="BOQP01000056">
    <property type="protein sequence ID" value="GIM83469.1"/>
    <property type="molecule type" value="Genomic_DNA"/>
</dbReference>
<dbReference type="InterPro" id="IPR011576">
    <property type="entry name" value="Pyridox_Oxase_N"/>
</dbReference>
<dbReference type="AlphaFoldDB" id="A0A919T0N4"/>
<evidence type="ECO:0000313" key="4">
    <source>
        <dbReference type="Proteomes" id="UP000680865"/>
    </source>
</evidence>
<dbReference type="InterPro" id="IPR012349">
    <property type="entry name" value="Split_barrel_FMN-bd"/>
</dbReference>
<dbReference type="InterPro" id="IPR019920">
    <property type="entry name" value="F420-binding_dom_put"/>
</dbReference>
<dbReference type="Gene3D" id="2.30.110.10">
    <property type="entry name" value="Electron Transport, Fmn-binding Protein, Chain A"/>
    <property type="match status" value="1"/>
</dbReference>
<sequence>MGLLELLGKASPCFIATVDPDGSPQLTETWVGTDGEHILINTVAGFRKVSNVERDPRVSVIVTDPADASDYFSVKGRVVEVTEKGGVELIEELAQKYLGGPYPWFGGRDQVRVVFKIAVDKVIHAPWK</sequence>
<dbReference type="Proteomes" id="UP000680865">
    <property type="component" value="Unassembled WGS sequence"/>
</dbReference>
<dbReference type="SUPFAM" id="SSF50475">
    <property type="entry name" value="FMN-binding split barrel"/>
    <property type="match status" value="1"/>
</dbReference>
<dbReference type="Pfam" id="PF01243">
    <property type="entry name" value="PNPOx_N"/>
    <property type="match status" value="1"/>
</dbReference>
<organism evidence="3 4">
    <name type="scientific">Winogradskya consettensis</name>
    <dbReference type="NCBI Taxonomy" id="113560"/>
    <lineage>
        <taxon>Bacteria</taxon>
        <taxon>Bacillati</taxon>
        <taxon>Actinomycetota</taxon>
        <taxon>Actinomycetes</taxon>
        <taxon>Micromonosporales</taxon>
        <taxon>Micromonosporaceae</taxon>
        <taxon>Winogradskya</taxon>
    </lineage>
</organism>
<dbReference type="GO" id="GO:0070967">
    <property type="term" value="F:coenzyme F420 binding"/>
    <property type="evidence" value="ECO:0007669"/>
    <property type="project" value="TreeGrafter"/>
</dbReference>
<keyword evidence="1" id="KW-0560">Oxidoreductase</keyword>
<reference evidence="3" key="1">
    <citation type="submission" date="2021-03" db="EMBL/GenBank/DDBJ databases">
        <title>Whole genome shotgun sequence of Actinoplanes consettensis NBRC 14913.</title>
        <authorList>
            <person name="Komaki H."/>
            <person name="Tamura T."/>
        </authorList>
    </citation>
    <scope>NUCLEOTIDE SEQUENCE</scope>
    <source>
        <strain evidence="3">NBRC 14913</strain>
    </source>
</reference>
<evidence type="ECO:0000256" key="1">
    <source>
        <dbReference type="ARBA" id="ARBA00023002"/>
    </source>
</evidence>
<proteinExistence type="predicted"/>
<keyword evidence="4" id="KW-1185">Reference proteome</keyword>
<name>A0A919T0N4_9ACTN</name>
<dbReference type="GO" id="GO:0005829">
    <property type="term" value="C:cytosol"/>
    <property type="evidence" value="ECO:0007669"/>
    <property type="project" value="TreeGrafter"/>
</dbReference>
<dbReference type="PANTHER" id="PTHR35176:SF6">
    <property type="entry name" value="HEME OXYGENASE HI_0854-RELATED"/>
    <property type="match status" value="1"/>
</dbReference>
<dbReference type="NCBIfam" id="TIGR03618">
    <property type="entry name" value="Rv1155_F420"/>
    <property type="match status" value="1"/>
</dbReference>
<evidence type="ECO:0000313" key="3">
    <source>
        <dbReference type="EMBL" id="GIM83469.1"/>
    </source>
</evidence>
<protein>
    <submittedName>
        <fullName evidence="3">PPOX class F420-dependent enzyme</fullName>
    </submittedName>
</protein>
<feature type="domain" description="Pyridoxamine 5'-phosphate oxidase N-terminal" evidence="2">
    <location>
        <begin position="5"/>
        <end position="122"/>
    </location>
</feature>
<dbReference type="PANTHER" id="PTHR35176">
    <property type="entry name" value="HEME OXYGENASE HI_0854-RELATED"/>
    <property type="match status" value="1"/>
</dbReference>
<gene>
    <name evidence="3" type="ORF">Aco04nite_86670</name>
</gene>
<accession>A0A919T0N4</accession>
<dbReference type="GO" id="GO:0016627">
    <property type="term" value="F:oxidoreductase activity, acting on the CH-CH group of donors"/>
    <property type="evidence" value="ECO:0007669"/>
    <property type="project" value="TreeGrafter"/>
</dbReference>
<comment type="caution">
    <text evidence="3">The sequence shown here is derived from an EMBL/GenBank/DDBJ whole genome shotgun (WGS) entry which is preliminary data.</text>
</comment>
<evidence type="ECO:0000259" key="2">
    <source>
        <dbReference type="Pfam" id="PF01243"/>
    </source>
</evidence>